<evidence type="ECO:0000259" key="2">
    <source>
        <dbReference type="Pfam" id="PF20091"/>
    </source>
</evidence>
<keyword evidence="1" id="KW-1133">Transmembrane helix</keyword>
<evidence type="ECO:0000256" key="1">
    <source>
        <dbReference type="SAM" id="Phobius"/>
    </source>
</evidence>
<keyword evidence="1" id="KW-0472">Membrane</keyword>
<keyword evidence="1" id="KW-0812">Transmembrane</keyword>
<gene>
    <name evidence="3" type="ORF">METZ01_LOCUS418</name>
</gene>
<organism evidence="3">
    <name type="scientific">marine metagenome</name>
    <dbReference type="NCBI Taxonomy" id="408172"/>
    <lineage>
        <taxon>unclassified sequences</taxon>
        <taxon>metagenomes</taxon>
        <taxon>ecological metagenomes</taxon>
    </lineage>
</organism>
<evidence type="ECO:0000313" key="3">
    <source>
        <dbReference type="EMBL" id="SUZ47564.1"/>
    </source>
</evidence>
<proteinExistence type="predicted"/>
<name>A0A381N0K8_9ZZZZ</name>
<dbReference type="InterPro" id="IPR045394">
    <property type="entry name" value="Abhydrolase_dom"/>
</dbReference>
<dbReference type="EMBL" id="UINC01000022">
    <property type="protein sequence ID" value="SUZ47564.1"/>
    <property type="molecule type" value="Genomic_DNA"/>
</dbReference>
<reference evidence="3" key="1">
    <citation type="submission" date="2018-05" db="EMBL/GenBank/DDBJ databases">
        <authorList>
            <person name="Lanie J.A."/>
            <person name="Ng W.-L."/>
            <person name="Kazmierczak K.M."/>
            <person name="Andrzejewski T.M."/>
            <person name="Davidsen T.M."/>
            <person name="Wayne K.J."/>
            <person name="Tettelin H."/>
            <person name="Glass J.I."/>
            <person name="Rusch D."/>
            <person name="Podicherti R."/>
            <person name="Tsui H.-C.T."/>
            <person name="Winkler M.E."/>
        </authorList>
    </citation>
    <scope>NUCLEOTIDE SEQUENCE</scope>
</reference>
<feature type="domain" description="Alpha/beta hydrolase" evidence="2">
    <location>
        <begin position="48"/>
        <end position="458"/>
    </location>
</feature>
<dbReference type="AlphaFoldDB" id="A0A381N0K8"/>
<dbReference type="Pfam" id="PF20091">
    <property type="entry name" value="Abhydrolase_10"/>
    <property type="match status" value="1"/>
</dbReference>
<protein>
    <recommendedName>
        <fullName evidence="2">Alpha/beta hydrolase domain-containing protein</fullName>
    </recommendedName>
</protein>
<feature type="transmembrane region" description="Helical" evidence="1">
    <location>
        <begin position="7"/>
        <end position="27"/>
    </location>
</feature>
<accession>A0A381N0K8</accession>
<sequence>MQTILHIISKILILIGGLILFPSYIIASVPDATIYGPIITEPHPSLNSIYSASAIELTDEGYIEEEYFIEGTANRYSSPEMENSEIIDSGHRYKTRLIVRRPQAAENFNGIVVVEWINVTGGADKDIDWWQSGHHFVRNGYAFVAVSAQQMGIDTMKEWSQERYGSLDTTHDGIVSGDALSYDIFSAVGKTINRIGETTANGGVDILGGLKAEMILATGHSQSASRLAIYVNNVHPLEPVYDGVMVHGGGGRIRDDQEVKIFKIMAETDMPRRAAAPQPNTETFHQWEIAGSSHVDIPFEIEWSKVRLQREGLPMVDPAPRDPGCELPAHSRVPFRDVMNAAFEHLVRWVREDISPPAADPLQVARMMPNLTFARDDSGNILGGIRLAAHVVATAKNTGMNSGTNGFCFLYGSHEPFDQATLDRLYPNQEAYVNAVKEVVSKNIENGYILPYAAQRTIREAEASDIGR</sequence>